<accession>A0A928V6H5</accession>
<dbReference type="GO" id="GO:0009029">
    <property type="term" value="F:lipid-A 4'-kinase activity"/>
    <property type="evidence" value="ECO:0007669"/>
    <property type="project" value="UniProtKB-UniRule"/>
</dbReference>
<evidence type="ECO:0000256" key="2">
    <source>
        <dbReference type="ARBA" id="ARBA00004870"/>
    </source>
</evidence>
<keyword evidence="14" id="KW-1133">Transmembrane helix</keyword>
<dbReference type="InterPro" id="IPR003758">
    <property type="entry name" value="LpxK"/>
</dbReference>
<dbReference type="HAMAP" id="MF_00409">
    <property type="entry name" value="LpxK"/>
    <property type="match status" value="1"/>
</dbReference>
<dbReference type="Pfam" id="PF02606">
    <property type="entry name" value="LpxK"/>
    <property type="match status" value="1"/>
</dbReference>
<reference evidence="15" key="1">
    <citation type="submission" date="2018-07" db="EMBL/GenBank/DDBJ databases">
        <title>Genome assembly of strain Ka43.</title>
        <authorList>
            <person name="Kukolya J."/>
            <person name="Nagy I."/>
            <person name="Horvath B."/>
            <person name="Toth A."/>
        </authorList>
    </citation>
    <scope>NUCLEOTIDE SEQUENCE</scope>
    <source>
        <strain evidence="15">KB43</strain>
    </source>
</reference>
<evidence type="ECO:0000256" key="8">
    <source>
        <dbReference type="ARBA" id="ARBA00022741"/>
    </source>
</evidence>
<keyword evidence="16" id="KW-1185">Reference proteome</keyword>
<dbReference type="GO" id="GO:0005524">
    <property type="term" value="F:ATP binding"/>
    <property type="evidence" value="ECO:0007669"/>
    <property type="project" value="UniProtKB-UniRule"/>
</dbReference>
<dbReference type="PANTHER" id="PTHR42724:SF1">
    <property type="entry name" value="TETRAACYLDISACCHARIDE 4'-KINASE, MITOCHONDRIAL-RELATED"/>
    <property type="match status" value="1"/>
</dbReference>
<dbReference type="AlphaFoldDB" id="A0A928V6H5"/>
<evidence type="ECO:0000256" key="3">
    <source>
        <dbReference type="ARBA" id="ARBA00012071"/>
    </source>
</evidence>
<feature type="transmembrane region" description="Helical" evidence="14">
    <location>
        <begin position="12"/>
        <end position="31"/>
    </location>
</feature>
<comment type="similarity">
    <text evidence="13">Belongs to the LpxK family.</text>
</comment>
<keyword evidence="5 13" id="KW-0444">Lipid biosynthesis</keyword>
<dbReference type="NCBIfam" id="TIGR00682">
    <property type="entry name" value="lpxK"/>
    <property type="match status" value="1"/>
</dbReference>
<keyword evidence="8 13" id="KW-0547">Nucleotide-binding</keyword>
<dbReference type="CDD" id="cd01983">
    <property type="entry name" value="SIMIBI"/>
    <property type="match status" value="1"/>
</dbReference>
<evidence type="ECO:0000256" key="4">
    <source>
        <dbReference type="ARBA" id="ARBA00016436"/>
    </source>
</evidence>
<organism evidence="15 16">
    <name type="scientific">Cellvibrio polysaccharolyticus</name>
    <dbReference type="NCBI Taxonomy" id="2082724"/>
    <lineage>
        <taxon>Bacteria</taxon>
        <taxon>Pseudomonadati</taxon>
        <taxon>Pseudomonadota</taxon>
        <taxon>Gammaproteobacteria</taxon>
        <taxon>Cellvibrionales</taxon>
        <taxon>Cellvibrionaceae</taxon>
        <taxon>Cellvibrio</taxon>
    </lineage>
</organism>
<dbReference type="Proteomes" id="UP000652567">
    <property type="component" value="Unassembled WGS sequence"/>
</dbReference>
<evidence type="ECO:0000313" key="16">
    <source>
        <dbReference type="Proteomes" id="UP000652567"/>
    </source>
</evidence>
<evidence type="ECO:0000313" key="15">
    <source>
        <dbReference type="EMBL" id="MBE8717444.1"/>
    </source>
</evidence>
<dbReference type="GO" id="GO:0005886">
    <property type="term" value="C:plasma membrane"/>
    <property type="evidence" value="ECO:0007669"/>
    <property type="project" value="TreeGrafter"/>
</dbReference>
<keyword evidence="10 13" id="KW-0067">ATP-binding</keyword>
<dbReference type="EC" id="2.7.1.130" evidence="3 13"/>
<keyword evidence="14" id="KW-0812">Transmembrane</keyword>
<name>A0A928V6H5_9GAMM</name>
<evidence type="ECO:0000256" key="12">
    <source>
        <dbReference type="ARBA" id="ARBA00029757"/>
    </source>
</evidence>
<evidence type="ECO:0000256" key="11">
    <source>
        <dbReference type="ARBA" id="ARBA00023098"/>
    </source>
</evidence>
<evidence type="ECO:0000256" key="6">
    <source>
        <dbReference type="ARBA" id="ARBA00022556"/>
    </source>
</evidence>
<evidence type="ECO:0000256" key="9">
    <source>
        <dbReference type="ARBA" id="ARBA00022777"/>
    </source>
</evidence>
<dbReference type="PANTHER" id="PTHR42724">
    <property type="entry name" value="TETRAACYLDISACCHARIDE 4'-KINASE"/>
    <property type="match status" value="1"/>
</dbReference>
<evidence type="ECO:0000256" key="10">
    <source>
        <dbReference type="ARBA" id="ARBA00022840"/>
    </source>
</evidence>
<keyword evidence="6 13" id="KW-0441">Lipid A biosynthesis</keyword>
<dbReference type="EMBL" id="PRDL01000001">
    <property type="protein sequence ID" value="MBE8717444.1"/>
    <property type="molecule type" value="Genomic_DNA"/>
</dbReference>
<sequence length="331" mass="36741">MDAWYGKARWTLWLLPLALLYRLVSCLRAFWLKRFAQKKIPLPVIVVGNITVGGTGKTPLLIALVSHLQARGFKPGVVSRGYGGRSAHYPLLLNEQTRAEESGDEPLTIFQRTGCPVCVGSDRVASAHTLMASGCDILLSDDGLQHYRLGRDIEIVVVDGIRGFGNGFSLPSGPLREPVSRLASVDLIVLNSAREMPLIPYAVHSMSMQPVALQPLLAGKAKEFFPDGERVHAVAGIGNPERFFSTLRQLQWKPVTHVFPDHHNYGVGDFQFAEKLPIVMTEKDAVKCRAFAKDDWFFLQVEAALPNDFFTAFDQLVDRSLLSHFSKTDIQ</sequence>
<evidence type="ECO:0000256" key="1">
    <source>
        <dbReference type="ARBA" id="ARBA00002274"/>
    </source>
</evidence>
<dbReference type="GO" id="GO:0009244">
    <property type="term" value="P:lipopolysaccharide core region biosynthetic process"/>
    <property type="evidence" value="ECO:0007669"/>
    <property type="project" value="TreeGrafter"/>
</dbReference>
<dbReference type="GO" id="GO:0009245">
    <property type="term" value="P:lipid A biosynthetic process"/>
    <property type="evidence" value="ECO:0007669"/>
    <property type="project" value="UniProtKB-UniRule"/>
</dbReference>
<evidence type="ECO:0000256" key="7">
    <source>
        <dbReference type="ARBA" id="ARBA00022679"/>
    </source>
</evidence>
<proteinExistence type="inferred from homology"/>
<keyword evidence="14" id="KW-0472">Membrane</keyword>
<keyword evidence="11 13" id="KW-0443">Lipid metabolism</keyword>
<gene>
    <name evidence="13" type="primary">lpxK</name>
    <name evidence="15" type="ORF">C4F51_09605</name>
</gene>
<evidence type="ECO:0000256" key="14">
    <source>
        <dbReference type="SAM" id="Phobius"/>
    </source>
</evidence>
<dbReference type="SUPFAM" id="SSF52540">
    <property type="entry name" value="P-loop containing nucleoside triphosphate hydrolases"/>
    <property type="match status" value="1"/>
</dbReference>
<keyword evidence="9 13" id="KW-0418">Kinase</keyword>
<feature type="binding site" evidence="13">
    <location>
        <begin position="51"/>
        <end position="58"/>
    </location>
    <ligand>
        <name>ATP</name>
        <dbReference type="ChEBI" id="CHEBI:30616"/>
    </ligand>
</feature>
<comment type="caution">
    <text evidence="15">The sequence shown here is derived from an EMBL/GenBank/DDBJ whole genome shotgun (WGS) entry which is preliminary data.</text>
</comment>
<evidence type="ECO:0000256" key="13">
    <source>
        <dbReference type="HAMAP-Rule" id="MF_00409"/>
    </source>
</evidence>
<comment type="pathway">
    <text evidence="2 13">Glycolipid biosynthesis; lipid IV(A) biosynthesis; lipid IV(A) from (3R)-3-hydroxytetradecanoyl-[acyl-carrier-protein] and UDP-N-acetyl-alpha-D-glucosamine: step 6/6.</text>
</comment>
<comment type="function">
    <text evidence="1 13">Transfers the gamma-phosphate of ATP to the 4'-position of a tetraacyldisaccharide 1-phosphate intermediate (termed DS-1-P) to form tetraacyldisaccharide 1,4'-bis-phosphate (lipid IVA).</text>
</comment>
<comment type="catalytic activity">
    <reaction evidence="13">
        <text>a lipid A disaccharide + ATP = a lipid IVA + ADP + H(+)</text>
        <dbReference type="Rhea" id="RHEA:67840"/>
        <dbReference type="ChEBI" id="CHEBI:15378"/>
        <dbReference type="ChEBI" id="CHEBI:30616"/>
        <dbReference type="ChEBI" id="CHEBI:176343"/>
        <dbReference type="ChEBI" id="CHEBI:176425"/>
        <dbReference type="ChEBI" id="CHEBI:456216"/>
        <dbReference type="EC" id="2.7.1.130"/>
    </reaction>
</comment>
<protein>
    <recommendedName>
        <fullName evidence="4 13">Tetraacyldisaccharide 4'-kinase</fullName>
        <ecNumber evidence="3 13">2.7.1.130</ecNumber>
    </recommendedName>
    <alternativeName>
        <fullName evidence="12 13">Lipid A 4'-kinase</fullName>
    </alternativeName>
</protein>
<keyword evidence="7 13" id="KW-0808">Transferase</keyword>
<evidence type="ECO:0000256" key="5">
    <source>
        <dbReference type="ARBA" id="ARBA00022516"/>
    </source>
</evidence>
<dbReference type="InterPro" id="IPR027417">
    <property type="entry name" value="P-loop_NTPase"/>
</dbReference>